<dbReference type="EMBL" id="BAABCS010000021">
    <property type="protein sequence ID" value="GAA4057920.1"/>
    <property type="molecule type" value="Genomic_DNA"/>
</dbReference>
<comment type="caution">
    <text evidence="1">The sequence shown here is derived from an EMBL/GenBank/DDBJ whole genome shotgun (WGS) entry which is preliminary data.</text>
</comment>
<organism evidence="1 2">
    <name type="scientific">Flavobacterium chungnamense</name>
    <dbReference type="NCBI Taxonomy" id="706182"/>
    <lineage>
        <taxon>Bacteria</taxon>
        <taxon>Pseudomonadati</taxon>
        <taxon>Bacteroidota</taxon>
        <taxon>Flavobacteriia</taxon>
        <taxon>Flavobacteriales</taxon>
        <taxon>Flavobacteriaceae</taxon>
        <taxon>Flavobacterium</taxon>
    </lineage>
</organism>
<proteinExistence type="predicted"/>
<dbReference type="RefSeq" id="WP_345095279.1">
    <property type="nucleotide sequence ID" value="NZ_BAABCS010000021.1"/>
</dbReference>
<name>A0ABP7V289_9FLAO</name>
<gene>
    <name evidence="1" type="ORF">GCM10022388_25880</name>
</gene>
<protein>
    <submittedName>
        <fullName evidence="1">Uncharacterized protein</fullName>
    </submittedName>
</protein>
<reference evidence="2" key="1">
    <citation type="journal article" date="2019" name="Int. J. Syst. Evol. Microbiol.">
        <title>The Global Catalogue of Microorganisms (GCM) 10K type strain sequencing project: providing services to taxonomists for standard genome sequencing and annotation.</title>
        <authorList>
            <consortium name="The Broad Institute Genomics Platform"/>
            <consortium name="The Broad Institute Genome Sequencing Center for Infectious Disease"/>
            <person name="Wu L."/>
            <person name="Ma J."/>
        </authorList>
    </citation>
    <scope>NUCLEOTIDE SEQUENCE [LARGE SCALE GENOMIC DNA]</scope>
    <source>
        <strain evidence="2">JCM 17068</strain>
    </source>
</reference>
<sequence length="82" mass="9779">MNKNQLAEMLKYSSPNIIYVVTWNNILKQVFCPFKVRVKNDIGELFRNQIAWVEEVKVTPELKTVYIINGSAYYYYHFDIII</sequence>
<dbReference type="Proteomes" id="UP001500426">
    <property type="component" value="Unassembled WGS sequence"/>
</dbReference>
<evidence type="ECO:0000313" key="2">
    <source>
        <dbReference type="Proteomes" id="UP001500426"/>
    </source>
</evidence>
<evidence type="ECO:0000313" key="1">
    <source>
        <dbReference type="EMBL" id="GAA4057920.1"/>
    </source>
</evidence>
<accession>A0ABP7V289</accession>
<keyword evidence="2" id="KW-1185">Reference proteome</keyword>